<dbReference type="SMART" id="SM00642">
    <property type="entry name" value="Aamy"/>
    <property type="match status" value="1"/>
</dbReference>
<dbReference type="PANTHER" id="PTHR43002">
    <property type="entry name" value="GLYCOGEN DEBRANCHING ENZYME"/>
    <property type="match status" value="1"/>
</dbReference>
<evidence type="ECO:0000259" key="2">
    <source>
        <dbReference type="SMART" id="SM00642"/>
    </source>
</evidence>
<dbReference type="SUPFAM" id="SSF51445">
    <property type="entry name" value="(Trans)glycosidases"/>
    <property type="match status" value="1"/>
</dbReference>
<dbReference type="InterPro" id="IPR013783">
    <property type="entry name" value="Ig-like_fold"/>
</dbReference>
<dbReference type="Gene3D" id="3.20.20.80">
    <property type="entry name" value="Glycosidases"/>
    <property type="match status" value="1"/>
</dbReference>
<dbReference type="Proteomes" id="UP000252585">
    <property type="component" value="Unassembled WGS sequence"/>
</dbReference>
<accession>A0A368Y9K3</accession>
<proteinExistence type="inferred from homology"/>
<dbReference type="GO" id="GO:0005975">
    <property type="term" value="P:carbohydrate metabolic process"/>
    <property type="evidence" value="ECO:0007669"/>
    <property type="project" value="InterPro"/>
</dbReference>
<evidence type="ECO:0000313" key="4">
    <source>
        <dbReference type="Proteomes" id="UP000252585"/>
    </source>
</evidence>
<feature type="domain" description="Glycosyl hydrolase family 13 catalytic" evidence="2">
    <location>
        <begin position="238"/>
        <end position="603"/>
    </location>
</feature>
<dbReference type="EMBL" id="QPJJ01000002">
    <property type="protein sequence ID" value="RCW76950.1"/>
    <property type="molecule type" value="Genomic_DNA"/>
</dbReference>
<sequence>MKKRVAWLDEKDTITIEVPKSESLEASLPHVYVGNSPCMIKSVGFLDENTAQITLEDPFSLECVASLSWGGDEWQIYLRKVVRSAWFDQTYDCTDEKLGCSYFADRSEFAVWAPTARKVELVIETETFQMERKANGVWYIAVEGDWKNMPYHFVVAINGEVQKVNDPYAKSMTANSERGVVIDLPATDPDSFRAGSYPKVEKQDAIIYELHIRDATISLDSGVSQKGKFLGLTEEHTKNTAGYSTALSYIKELGCTHVQLLPLQDFARVDELKPEDSYNWGYDPLYYLTPEGSYATDANNPEVRIRECKQMIEAIHKNGMSVILDVVYNHVFDQANSAFEKLVPGYYFRYREDGSLSDGSGTGNDMATERKMVRKFILDAIDYWLDEYHVDGFRFDLMGLIDLETMQQIQQRCLKADRPILLLGEGWELDTELDAKERATAAQSMKLEGVSFFNDVFRDHIKGKVFLSSDAGYINGSGKFLELLPQLVTGSCDERYGHPLFSTPLQSVNFVECHDNHTLWDRLVLSNHELTEESRKKVHQLATGLTILSQGIPFLHAGQEFFRTKKDDGNSYISADEVNQLDWTSRGREEESIQWVRILLGIRKKYRVFRLDSKKEIQKRVHIIPAPHPVFGYMLMGTSLDFAIFINPTASVMNITMPNQGRWEKLSSNHACSLSPISCLLSATTEIGAYEFSVWRRSRVKL</sequence>
<evidence type="ECO:0000256" key="1">
    <source>
        <dbReference type="ARBA" id="ARBA00008061"/>
    </source>
</evidence>
<dbReference type="RefSeq" id="WP_114351710.1">
    <property type="nucleotide sequence ID" value="NZ_QPJJ01000002.1"/>
</dbReference>
<dbReference type="InterPro" id="IPR014756">
    <property type="entry name" value="Ig_E-set"/>
</dbReference>
<dbReference type="InterPro" id="IPR011840">
    <property type="entry name" value="PulA_typeI"/>
</dbReference>
<dbReference type="GO" id="GO:0004553">
    <property type="term" value="F:hydrolase activity, hydrolyzing O-glycosyl compounds"/>
    <property type="evidence" value="ECO:0007669"/>
    <property type="project" value="InterPro"/>
</dbReference>
<keyword evidence="4" id="KW-1185">Reference proteome</keyword>
<gene>
    <name evidence="3" type="ORF">DFR57_102225</name>
</gene>
<dbReference type="InterPro" id="IPR006047">
    <property type="entry name" value="GH13_cat_dom"/>
</dbReference>
<dbReference type="InterPro" id="IPR017853">
    <property type="entry name" value="GH"/>
</dbReference>
<dbReference type="Pfam" id="PF02922">
    <property type="entry name" value="CBM_48"/>
    <property type="match status" value="1"/>
</dbReference>
<dbReference type="SUPFAM" id="SSF81296">
    <property type="entry name" value="E set domains"/>
    <property type="match status" value="1"/>
</dbReference>
<dbReference type="NCBIfam" id="TIGR02104">
    <property type="entry name" value="pulA_typeI"/>
    <property type="match status" value="1"/>
</dbReference>
<dbReference type="OrthoDB" id="9761875at2"/>
<dbReference type="InterPro" id="IPR004193">
    <property type="entry name" value="Glyco_hydro_13_N"/>
</dbReference>
<evidence type="ECO:0000313" key="3">
    <source>
        <dbReference type="EMBL" id="RCW76950.1"/>
    </source>
</evidence>
<organism evidence="3 4">
    <name type="scientific">Saliterribacillus persicus</name>
    <dbReference type="NCBI Taxonomy" id="930114"/>
    <lineage>
        <taxon>Bacteria</taxon>
        <taxon>Bacillati</taxon>
        <taxon>Bacillota</taxon>
        <taxon>Bacilli</taxon>
        <taxon>Bacillales</taxon>
        <taxon>Bacillaceae</taxon>
        <taxon>Saliterribacillus</taxon>
    </lineage>
</organism>
<dbReference type="CDD" id="cd02860">
    <property type="entry name" value="E_set_Pullulanase"/>
    <property type="match status" value="1"/>
</dbReference>
<dbReference type="AlphaFoldDB" id="A0A368Y9K3"/>
<protein>
    <submittedName>
        <fullName evidence="3">Pullulanase</fullName>
    </submittedName>
</protein>
<dbReference type="SMR" id="A0A368Y9K3"/>
<comment type="similarity">
    <text evidence="1">Belongs to the glycosyl hydrolase 13 family.</text>
</comment>
<comment type="caution">
    <text evidence="3">The sequence shown here is derived from an EMBL/GenBank/DDBJ whole genome shotgun (WGS) entry which is preliminary data.</text>
</comment>
<dbReference type="CDD" id="cd11341">
    <property type="entry name" value="AmyAc_Pullulanase_LD-like"/>
    <property type="match status" value="1"/>
</dbReference>
<dbReference type="Pfam" id="PF00128">
    <property type="entry name" value="Alpha-amylase"/>
    <property type="match status" value="1"/>
</dbReference>
<dbReference type="Gene3D" id="2.60.40.10">
    <property type="entry name" value="Immunoglobulins"/>
    <property type="match status" value="1"/>
</dbReference>
<name>A0A368Y9K3_9BACI</name>
<reference evidence="3 4" key="1">
    <citation type="submission" date="2018-07" db="EMBL/GenBank/DDBJ databases">
        <title>Genomic Encyclopedia of Type Strains, Phase IV (KMG-IV): sequencing the most valuable type-strain genomes for metagenomic binning, comparative biology and taxonomic classification.</title>
        <authorList>
            <person name="Goeker M."/>
        </authorList>
    </citation>
    <scope>NUCLEOTIDE SEQUENCE [LARGE SCALE GENOMIC DNA]</scope>
    <source>
        <strain evidence="3 4">DSM 27696</strain>
    </source>
</reference>